<reference evidence="2 3" key="1">
    <citation type="journal article" date="2012" name="J. Bacteriol.">
        <title>Complete Genome Sequence of Paenibacillus mucilaginosus 3016, a Bacterium Functional as Microbial Fertilizer.</title>
        <authorList>
            <person name="Ma M."/>
            <person name="Wang Z."/>
            <person name="Li L."/>
            <person name="Jiang X."/>
            <person name="Guan D."/>
            <person name="Cao F."/>
            <person name="Chen H."/>
            <person name="Wang X."/>
            <person name="Shen D."/>
            <person name="Du B."/>
            <person name="Li J."/>
        </authorList>
    </citation>
    <scope>NUCLEOTIDE SEQUENCE [LARGE SCALE GENOMIC DNA]</scope>
    <source>
        <strain evidence="2 3">3016</strain>
    </source>
</reference>
<name>H6NII3_9BACL</name>
<dbReference type="Proteomes" id="UP000007523">
    <property type="component" value="Chromosome"/>
</dbReference>
<organism evidence="2 3">
    <name type="scientific">Paenibacillus mucilaginosus 3016</name>
    <dbReference type="NCBI Taxonomy" id="1116391"/>
    <lineage>
        <taxon>Bacteria</taxon>
        <taxon>Bacillati</taxon>
        <taxon>Bacillota</taxon>
        <taxon>Bacilli</taxon>
        <taxon>Bacillales</taxon>
        <taxon>Paenibacillaceae</taxon>
        <taxon>Paenibacillus</taxon>
    </lineage>
</organism>
<accession>H6NII3</accession>
<proteinExistence type="predicted"/>
<gene>
    <name evidence="2" type="ORF">PM3016_5602</name>
</gene>
<dbReference type="HOGENOM" id="CLU_1433217_0_0_9"/>
<evidence type="ECO:0000313" key="3">
    <source>
        <dbReference type="Proteomes" id="UP000007523"/>
    </source>
</evidence>
<feature type="region of interest" description="Disordered" evidence="1">
    <location>
        <begin position="112"/>
        <end position="136"/>
    </location>
</feature>
<keyword evidence="3" id="KW-1185">Reference proteome</keyword>
<dbReference type="STRING" id="1116391.PM3016_5602"/>
<dbReference type="KEGG" id="pmq:PM3016_5602"/>
<dbReference type="AlphaFoldDB" id="H6NII3"/>
<evidence type="ECO:0000256" key="1">
    <source>
        <dbReference type="SAM" id="MobiDB-lite"/>
    </source>
</evidence>
<evidence type="ECO:0000313" key="2">
    <source>
        <dbReference type="EMBL" id="AFC32294.1"/>
    </source>
</evidence>
<sequence length="189" mass="20510">MLHSRPAWRCRVSGGSEPAQHASELIGHGGELRARVGELLHGGELLFGGGGGGALLGQLADLRCDDREALPVYSGPCRFNTGIQCEHIRLNGHGTDDAVHLRDFHGAGRKAFDNRSCGQSSYPRSPSPPLRIESPEDRKRSVFLRIGPQLLLDPYPWPSGPLERSFRPRLAWKRGLMPSGVPSGRPAPA</sequence>
<dbReference type="EMBL" id="CP003235">
    <property type="protein sequence ID" value="AFC32294.1"/>
    <property type="molecule type" value="Genomic_DNA"/>
</dbReference>
<protein>
    <submittedName>
        <fullName evidence="2">Uncharacterized protein</fullName>
    </submittedName>
</protein>